<proteinExistence type="predicted"/>
<evidence type="ECO:0000313" key="1">
    <source>
        <dbReference type="EMBL" id="CAE7563486.1"/>
    </source>
</evidence>
<reference evidence="1" key="1">
    <citation type="submission" date="2021-02" db="EMBL/GenBank/DDBJ databases">
        <authorList>
            <person name="Dougan E. K."/>
            <person name="Rhodes N."/>
            <person name="Thang M."/>
            <person name="Chan C."/>
        </authorList>
    </citation>
    <scope>NUCLEOTIDE SEQUENCE</scope>
</reference>
<keyword evidence="2" id="KW-1185">Reference proteome</keyword>
<dbReference type="EMBL" id="CAJNJA010026697">
    <property type="protein sequence ID" value="CAE7563486.1"/>
    <property type="molecule type" value="Genomic_DNA"/>
</dbReference>
<evidence type="ECO:0000313" key="2">
    <source>
        <dbReference type="Proteomes" id="UP000601435"/>
    </source>
</evidence>
<sequence length="112" mass="12096">MSVMVLDHLVASHSPCSLPGEDVLQEVGQAARLLREALGMGCPPERAFEVCEAFTAEVLDPVPYPAVGKQYIVHSLPSALIRREENVESDLLGELRGLALATSSDAWYFSVA</sequence>
<accession>A0A812U6D3</accession>
<gene>
    <name evidence="1" type="ORF">SNEC2469_LOCUS16301</name>
</gene>
<name>A0A812U6D3_9DINO</name>
<comment type="caution">
    <text evidence="1">The sequence shown here is derived from an EMBL/GenBank/DDBJ whole genome shotgun (WGS) entry which is preliminary data.</text>
</comment>
<feature type="non-terminal residue" evidence="1">
    <location>
        <position position="112"/>
    </location>
</feature>
<organism evidence="1 2">
    <name type="scientific">Symbiodinium necroappetens</name>
    <dbReference type="NCBI Taxonomy" id="1628268"/>
    <lineage>
        <taxon>Eukaryota</taxon>
        <taxon>Sar</taxon>
        <taxon>Alveolata</taxon>
        <taxon>Dinophyceae</taxon>
        <taxon>Suessiales</taxon>
        <taxon>Symbiodiniaceae</taxon>
        <taxon>Symbiodinium</taxon>
    </lineage>
</organism>
<dbReference type="AlphaFoldDB" id="A0A812U6D3"/>
<protein>
    <submittedName>
        <fullName evidence="1">Uncharacterized protein</fullName>
    </submittedName>
</protein>
<dbReference type="Proteomes" id="UP000601435">
    <property type="component" value="Unassembled WGS sequence"/>
</dbReference>